<comment type="caution">
    <text evidence="2">The sequence shown here is derived from an EMBL/GenBank/DDBJ whole genome shotgun (WGS) entry which is preliminary data.</text>
</comment>
<reference evidence="2" key="1">
    <citation type="journal article" date="2021" name="Nat. Commun.">
        <title>Genetic determinants of endophytism in the Arabidopsis root mycobiome.</title>
        <authorList>
            <person name="Mesny F."/>
            <person name="Miyauchi S."/>
            <person name="Thiergart T."/>
            <person name="Pickel B."/>
            <person name="Atanasova L."/>
            <person name="Karlsson M."/>
            <person name="Huettel B."/>
            <person name="Barry K.W."/>
            <person name="Haridas S."/>
            <person name="Chen C."/>
            <person name="Bauer D."/>
            <person name="Andreopoulos W."/>
            <person name="Pangilinan J."/>
            <person name="LaButti K."/>
            <person name="Riley R."/>
            <person name="Lipzen A."/>
            <person name="Clum A."/>
            <person name="Drula E."/>
            <person name="Henrissat B."/>
            <person name="Kohler A."/>
            <person name="Grigoriev I.V."/>
            <person name="Martin F.M."/>
            <person name="Hacquard S."/>
        </authorList>
    </citation>
    <scope>NUCLEOTIDE SEQUENCE</scope>
    <source>
        <strain evidence="2">MPI-CAGE-CH-0230</strain>
    </source>
</reference>
<sequence length="850" mass="92705">MADNPENPVTPSRASSPSVEPQGDAQPNFDEWTEPLPLRLNPANQDSDGEVEMTEAEQIRAMENVHITTGWNTMQVLTIDSRARLQSDIEQEIRENRGRGRQREPRKPYDLDESLACRQGRDYTVWETEEERAKAEPRKKIGHFDAECDHKTLAMTARLHTTYNEDEIDISIVADIQVNMAGIPDHSNVLSPDDHAGSGDDEGSHGDVPRESPQPVASQAPDDSPHSELGSCQDSDPEESPEEIDAKDDDHLQPASLNQDQPRVPQQQPIAQQLLDGVRAVASRVGHIPLIRVIPAGDNDGEQNTQAGPATQRGVRRDNTCASTCRRLPYPHAPCPDDESFCNITPEPTDRELANDNFYATGRTPVAVSSDGSFDYSEQRVSASTRADHVSQARLATVNMQDAISDEGGFHRARAQMEAEGSQTAPSDAQRRATLEESPQIYNEVERRANRLAEIERTTHAAHFQAYLDRVRPAGPQVGEEFEIISIDELDDSPQHEENANAGSQASGAASQNQDQGQEEQDNEDDLRSVGGHNPGDREDDGHADADDNHEDSNQQDGNGDHSDSPGEDGDDANDANDDNDAGRGEDEGNDADDEDNGEENDDDDDASQAPGVNSTDGAGAASSSSSALPTTSSLSLEHGSGPEYGSARAIDIPAPRPPRYYHYRDLPVSARASDLAARFSSMDAEVSRALEQPTNDAEFPRPWHALFPLWGRHPFRSTYYGNPTLAHNRTSRLSNVHSASSQSAGVPARRIGDSDQPGRRAPLLNPFANSALPSYNTTFERQPLPPAGGAPAPVSRGGSGKDGDDVDEAEEEMRKMWMEVPAVPKGYREHKDYFDPDFDPEGDGEAATF</sequence>
<accession>A0A9P9BMD0</accession>
<feature type="region of interest" description="Disordered" evidence="1">
    <location>
        <begin position="184"/>
        <end position="246"/>
    </location>
</feature>
<proteinExistence type="predicted"/>
<feature type="region of interest" description="Disordered" evidence="1">
    <location>
        <begin position="775"/>
        <end position="850"/>
    </location>
</feature>
<feature type="compositionally biased region" description="Low complexity" evidence="1">
    <location>
        <begin position="615"/>
        <end position="637"/>
    </location>
</feature>
<evidence type="ECO:0000256" key="1">
    <source>
        <dbReference type="SAM" id="MobiDB-lite"/>
    </source>
</evidence>
<dbReference type="AlphaFoldDB" id="A0A9P9BMD0"/>
<evidence type="ECO:0000313" key="2">
    <source>
        <dbReference type="EMBL" id="KAH7029483.1"/>
    </source>
</evidence>
<dbReference type="Proteomes" id="UP000756346">
    <property type="component" value="Unassembled WGS sequence"/>
</dbReference>
<feature type="compositionally biased region" description="Basic and acidic residues" evidence="1">
    <location>
        <begin position="192"/>
        <end position="210"/>
    </location>
</feature>
<dbReference type="EMBL" id="JAGTJQ010000006">
    <property type="protein sequence ID" value="KAH7029483.1"/>
    <property type="molecule type" value="Genomic_DNA"/>
</dbReference>
<feature type="region of interest" description="Disordered" evidence="1">
    <location>
        <begin position="492"/>
        <end position="660"/>
    </location>
</feature>
<keyword evidence="3" id="KW-1185">Reference proteome</keyword>
<feature type="compositionally biased region" description="Low complexity" evidence="1">
    <location>
        <begin position="500"/>
        <end position="516"/>
    </location>
</feature>
<feature type="region of interest" description="Disordered" evidence="1">
    <location>
        <begin position="1"/>
        <end position="51"/>
    </location>
</feature>
<feature type="region of interest" description="Disordered" evidence="1">
    <location>
        <begin position="738"/>
        <end position="759"/>
    </location>
</feature>
<protein>
    <submittedName>
        <fullName evidence="2">Uncharacterized protein</fullName>
    </submittedName>
</protein>
<feature type="compositionally biased region" description="Polar residues" evidence="1">
    <location>
        <begin position="7"/>
        <end position="19"/>
    </location>
</feature>
<name>A0A9P9BMD0_9PEZI</name>
<evidence type="ECO:0000313" key="3">
    <source>
        <dbReference type="Proteomes" id="UP000756346"/>
    </source>
</evidence>
<organism evidence="2 3">
    <name type="scientific">Microdochium trichocladiopsis</name>
    <dbReference type="NCBI Taxonomy" id="1682393"/>
    <lineage>
        <taxon>Eukaryota</taxon>
        <taxon>Fungi</taxon>
        <taxon>Dikarya</taxon>
        <taxon>Ascomycota</taxon>
        <taxon>Pezizomycotina</taxon>
        <taxon>Sordariomycetes</taxon>
        <taxon>Xylariomycetidae</taxon>
        <taxon>Xylariales</taxon>
        <taxon>Microdochiaceae</taxon>
        <taxon>Microdochium</taxon>
    </lineage>
</organism>
<feature type="compositionally biased region" description="Acidic residues" evidence="1">
    <location>
        <begin position="566"/>
        <end position="580"/>
    </location>
</feature>
<feature type="compositionally biased region" description="Acidic residues" evidence="1">
    <location>
        <begin position="836"/>
        <end position="850"/>
    </location>
</feature>
<gene>
    <name evidence="2" type="ORF">B0I36DRAFT_364019</name>
</gene>
<feature type="compositionally biased region" description="Basic and acidic residues" evidence="1">
    <location>
        <begin position="535"/>
        <end position="565"/>
    </location>
</feature>
<feature type="compositionally biased region" description="Acidic residues" evidence="1">
    <location>
        <begin position="235"/>
        <end position="246"/>
    </location>
</feature>
<dbReference type="RefSeq" id="XP_046011771.1">
    <property type="nucleotide sequence ID" value="XM_046158891.1"/>
</dbReference>
<dbReference type="GeneID" id="70188437"/>
<feature type="compositionally biased region" description="Acidic residues" evidence="1">
    <location>
        <begin position="588"/>
        <end position="607"/>
    </location>
</feature>